<dbReference type="Pfam" id="PF00512">
    <property type="entry name" value="HisKA"/>
    <property type="match status" value="1"/>
</dbReference>
<keyword evidence="9 10" id="KW-0472">Membrane</keyword>
<dbReference type="GO" id="GO:0005886">
    <property type="term" value="C:plasma membrane"/>
    <property type="evidence" value="ECO:0007669"/>
    <property type="project" value="TreeGrafter"/>
</dbReference>
<comment type="catalytic activity">
    <reaction evidence="1">
        <text>ATP + protein L-histidine = ADP + protein N-phospho-L-histidine.</text>
        <dbReference type="EC" id="2.7.13.3"/>
    </reaction>
</comment>
<dbReference type="Pfam" id="PF02518">
    <property type="entry name" value="HATPase_c"/>
    <property type="match status" value="1"/>
</dbReference>
<evidence type="ECO:0000256" key="1">
    <source>
        <dbReference type="ARBA" id="ARBA00000085"/>
    </source>
</evidence>
<dbReference type="InterPro" id="IPR050428">
    <property type="entry name" value="TCS_sensor_his_kinase"/>
</dbReference>
<feature type="transmembrane region" description="Helical" evidence="10">
    <location>
        <begin position="12"/>
        <end position="34"/>
    </location>
</feature>
<keyword evidence="7 12" id="KW-0418">Kinase</keyword>
<protein>
    <recommendedName>
        <fullName evidence="3">histidine kinase</fullName>
        <ecNumber evidence="3">2.7.13.3</ecNumber>
    </recommendedName>
</protein>
<keyword evidence="4" id="KW-0597">Phosphoprotein</keyword>
<dbReference type="EC" id="2.7.13.3" evidence="3"/>
<dbReference type="SMART" id="SM00388">
    <property type="entry name" value="HisKA"/>
    <property type="match status" value="1"/>
</dbReference>
<dbReference type="InterPro" id="IPR004358">
    <property type="entry name" value="Sig_transdc_His_kin-like_C"/>
</dbReference>
<dbReference type="InterPro" id="IPR005467">
    <property type="entry name" value="His_kinase_dom"/>
</dbReference>
<dbReference type="EMBL" id="FOIA01000002">
    <property type="protein sequence ID" value="SES71380.1"/>
    <property type="molecule type" value="Genomic_DNA"/>
</dbReference>
<dbReference type="SUPFAM" id="SSF47384">
    <property type="entry name" value="Homodimeric domain of signal transducing histidine kinase"/>
    <property type="match status" value="1"/>
</dbReference>
<keyword evidence="13" id="KW-1185">Reference proteome</keyword>
<dbReference type="GO" id="GO:0000155">
    <property type="term" value="F:phosphorelay sensor kinase activity"/>
    <property type="evidence" value="ECO:0007669"/>
    <property type="project" value="InterPro"/>
</dbReference>
<evidence type="ECO:0000313" key="12">
    <source>
        <dbReference type="EMBL" id="SES71380.1"/>
    </source>
</evidence>
<name>A0A1H9YS72_9PROT</name>
<evidence type="ECO:0000256" key="7">
    <source>
        <dbReference type="ARBA" id="ARBA00022777"/>
    </source>
</evidence>
<dbReference type="Gene3D" id="1.10.287.130">
    <property type="match status" value="1"/>
</dbReference>
<dbReference type="InterPro" id="IPR003661">
    <property type="entry name" value="HisK_dim/P_dom"/>
</dbReference>
<dbReference type="RefSeq" id="WP_090655607.1">
    <property type="nucleotide sequence ID" value="NZ_FOIA01000002.1"/>
</dbReference>
<dbReference type="InterPro" id="IPR036890">
    <property type="entry name" value="HATPase_C_sf"/>
</dbReference>
<evidence type="ECO:0000256" key="10">
    <source>
        <dbReference type="SAM" id="Phobius"/>
    </source>
</evidence>
<dbReference type="SUPFAM" id="SSF55874">
    <property type="entry name" value="ATPase domain of HSP90 chaperone/DNA topoisomerase II/histidine kinase"/>
    <property type="match status" value="1"/>
</dbReference>
<evidence type="ECO:0000256" key="5">
    <source>
        <dbReference type="ARBA" id="ARBA00022679"/>
    </source>
</evidence>
<evidence type="ECO:0000256" key="4">
    <source>
        <dbReference type="ARBA" id="ARBA00022553"/>
    </source>
</evidence>
<reference evidence="13" key="1">
    <citation type="submission" date="2016-10" db="EMBL/GenBank/DDBJ databases">
        <authorList>
            <person name="Varghese N."/>
            <person name="Submissions S."/>
        </authorList>
    </citation>
    <scope>NUCLEOTIDE SEQUENCE [LARGE SCALE GENOMIC DNA]</scope>
    <source>
        <strain evidence="13">Nm71</strain>
    </source>
</reference>
<dbReference type="OrthoDB" id="9121563at2"/>
<evidence type="ECO:0000256" key="2">
    <source>
        <dbReference type="ARBA" id="ARBA00004370"/>
    </source>
</evidence>
<dbReference type="SMART" id="SM00387">
    <property type="entry name" value="HATPase_c"/>
    <property type="match status" value="1"/>
</dbReference>
<proteinExistence type="predicted"/>
<keyword evidence="6 10" id="KW-0812">Transmembrane</keyword>
<dbReference type="Gene3D" id="3.30.565.10">
    <property type="entry name" value="Histidine kinase-like ATPase, C-terminal domain"/>
    <property type="match status" value="1"/>
</dbReference>
<dbReference type="PRINTS" id="PR00344">
    <property type="entry name" value="BCTRLSENSOR"/>
</dbReference>
<organism evidence="12 13">
    <name type="scientific">Nitrosomonas marina</name>
    <dbReference type="NCBI Taxonomy" id="917"/>
    <lineage>
        <taxon>Bacteria</taxon>
        <taxon>Pseudomonadati</taxon>
        <taxon>Pseudomonadota</taxon>
        <taxon>Betaproteobacteria</taxon>
        <taxon>Nitrosomonadales</taxon>
        <taxon>Nitrosomonadaceae</taxon>
        <taxon>Nitrosomonas</taxon>
    </lineage>
</organism>
<evidence type="ECO:0000259" key="11">
    <source>
        <dbReference type="PROSITE" id="PS50109"/>
    </source>
</evidence>
<dbReference type="CDD" id="cd00082">
    <property type="entry name" value="HisKA"/>
    <property type="match status" value="1"/>
</dbReference>
<feature type="domain" description="Histidine kinase" evidence="11">
    <location>
        <begin position="221"/>
        <end position="426"/>
    </location>
</feature>
<evidence type="ECO:0000313" key="13">
    <source>
        <dbReference type="Proteomes" id="UP000199345"/>
    </source>
</evidence>
<dbReference type="InterPro" id="IPR036097">
    <property type="entry name" value="HisK_dim/P_sf"/>
</dbReference>
<sequence>MQKTKRLRHRIMFAFLFFGATITLMFGVSLVIALKSVETNVLDDILYSEYFGFRQQTDSSEQVSDSFRSHSTIMIHTVSQDDYPSGMPAHVRGLPPGIHDVTYKNRDYRVLIVHADNLRYIVQFDDTSIHQRERDFIRLVWLCALITLIIAFVIGLGVANHVFQPIKKLAYQVMAFKNQPGESLDMTEFGDDEVGVLARKLQHYHEQLQQLLVREKEFASNVSHELRTPITSISMAAEVLASKTGVSAPEYARIQRIQRAVGEISELIDTFLILAQINDDSTKSHISCDMGPIIDKVIEQQRVWLGNKPVEVIVQAKEVLNVVAHPGILSVLVANLVRNAFRYTEQGMIEMVLTKKQLIVSDTGVGIDLPTQAQIFKGHVISNTGKTDRIGLGLAIVQRICERYGWRVSFQSKKNQGSQFTVTFSD</sequence>
<dbReference type="PANTHER" id="PTHR45436:SF16">
    <property type="entry name" value="HISTIDINE KINASE"/>
    <property type="match status" value="1"/>
</dbReference>
<evidence type="ECO:0000256" key="6">
    <source>
        <dbReference type="ARBA" id="ARBA00022692"/>
    </source>
</evidence>
<dbReference type="Proteomes" id="UP000199345">
    <property type="component" value="Unassembled WGS sequence"/>
</dbReference>
<dbReference type="Gene3D" id="6.10.340.10">
    <property type="match status" value="1"/>
</dbReference>
<dbReference type="PANTHER" id="PTHR45436">
    <property type="entry name" value="SENSOR HISTIDINE KINASE YKOH"/>
    <property type="match status" value="1"/>
</dbReference>
<evidence type="ECO:0000256" key="8">
    <source>
        <dbReference type="ARBA" id="ARBA00022989"/>
    </source>
</evidence>
<dbReference type="InterPro" id="IPR003594">
    <property type="entry name" value="HATPase_dom"/>
</dbReference>
<comment type="subcellular location">
    <subcellularLocation>
        <location evidence="2">Membrane</location>
    </subcellularLocation>
</comment>
<feature type="transmembrane region" description="Helical" evidence="10">
    <location>
        <begin position="139"/>
        <end position="159"/>
    </location>
</feature>
<evidence type="ECO:0000256" key="3">
    <source>
        <dbReference type="ARBA" id="ARBA00012438"/>
    </source>
</evidence>
<dbReference type="PROSITE" id="PS50109">
    <property type="entry name" value="HIS_KIN"/>
    <property type="match status" value="1"/>
</dbReference>
<gene>
    <name evidence="12" type="ORF">SAMN05216326_102118</name>
</gene>
<dbReference type="AlphaFoldDB" id="A0A1H9YS72"/>
<evidence type="ECO:0000256" key="9">
    <source>
        <dbReference type="ARBA" id="ARBA00023136"/>
    </source>
</evidence>
<keyword evidence="8 10" id="KW-1133">Transmembrane helix</keyword>
<keyword evidence="5" id="KW-0808">Transferase</keyword>
<accession>A0A1H9YS72</accession>